<dbReference type="SUPFAM" id="SSF51206">
    <property type="entry name" value="cAMP-binding domain-like"/>
    <property type="match status" value="1"/>
</dbReference>
<dbReference type="Pfam" id="PF08668">
    <property type="entry name" value="HDOD"/>
    <property type="match status" value="1"/>
</dbReference>
<dbReference type="CDD" id="cd00077">
    <property type="entry name" value="HDc"/>
    <property type="match status" value="1"/>
</dbReference>
<dbReference type="InterPro" id="IPR014710">
    <property type="entry name" value="RmlC-like_jellyroll"/>
</dbReference>
<feature type="domain" description="HDOD" evidence="2">
    <location>
        <begin position="170"/>
        <end position="357"/>
    </location>
</feature>
<evidence type="ECO:0000313" key="3">
    <source>
        <dbReference type="EMBL" id="VAX10613.1"/>
    </source>
</evidence>
<proteinExistence type="predicted"/>
<dbReference type="Gene3D" id="1.10.3210.10">
    <property type="entry name" value="Hypothetical protein af1432"/>
    <property type="match status" value="1"/>
</dbReference>
<protein>
    <recommendedName>
        <fullName evidence="4">HDOD domain-containing protein</fullName>
    </recommendedName>
</protein>
<dbReference type="EMBL" id="UOFX01000076">
    <property type="protein sequence ID" value="VAX10613.1"/>
    <property type="molecule type" value="Genomic_DNA"/>
</dbReference>
<dbReference type="InterPro" id="IPR003607">
    <property type="entry name" value="HD/PDEase_dom"/>
</dbReference>
<dbReference type="PROSITE" id="PS50042">
    <property type="entry name" value="CNMP_BINDING_3"/>
    <property type="match status" value="1"/>
</dbReference>
<name>A0A3B1BEV2_9ZZZZ</name>
<dbReference type="InterPro" id="IPR018490">
    <property type="entry name" value="cNMP-bd_dom_sf"/>
</dbReference>
<evidence type="ECO:0000259" key="1">
    <source>
        <dbReference type="PROSITE" id="PS50042"/>
    </source>
</evidence>
<dbReference type="InterPro" id="IPR013976">
    <property type="entry name" value="HDOD"/>
</dbReference>
<dbReference type="PROSITE" id="PS51833">
    <property type="entry name" value="HDOD"/>
    <property type="match status" value="1"/>
</dbReference>
<sequence length="447" mass="49507">MGIVRLLGFGHAMHPTVSKLKKFLVFQDISDKQVDEIGKQMEVRFAEAGEVFVELGSDVMCQYFLLEGTVERTTSDGEINIVAATDKSARNALSSLVPHRYCLKAVGSVAYIKLDAKLIASITQAKWHPTRRSGVIVHHGGDEQIDVGAAVEQELIYSFLQDLENDSLTLPSFPDIALRIGRAMTDENNDAEAIARIIQTDPVITTKLLKAANSPLYAGLSQIKSCSDAVMRIGFETTRRLVICFAFKELFSSTSPVLGKRMKMLWEHSTKVGAICFFLAKRDSRFNQEQAMLAGLLHDIGVVAILSYLIQYPEESKDPQLVEHVITQLRVETSGMLLRKWAFSDDLVVAATDAEDWWRDPSPEPDYCDLVLIAQLHSFVGSAEAMDYPAIDGIPAYGKFHLGELTPEKSLQILDEAKEYILATGTMFSDEEATGLDQVDDPDKLAL</sequence>
<dbReference type="PANTHER" id="PTHR33525">
    <property type="match status" value="1"/>
</dbReference>
<evidence type="ECO:0000259" key="2">
    <source>
        <dbReference type="PROSITE" id="PS51833"/>
    </source>
</evidence>
<dbReference type="Gene3D" id="2.60.120.10">
    <property type="entry name" value="Jelly Rolls"/>
    <property type="match status" value="1"/>
</dbReference>
<accession>A0A3B1BEV2</accession>
<gene>
    <name evidence="3" type="ORF">MNBD_GAMMA26-2360</name>
</gene>
<organism evidence="3">
    <name type="scientific">hydrothermal vent metagenome</name>
    <dbReference type="NCBI Taxonomy" id="652676"/>
    <lineage>
        <taxon>unclassified sequences</taxon>
        <taxon>metagenomes</taxon>
        <taxon>ecological metagenomes</taxon>
    </lineage>
</organism>
<dbReference type="InterPro" id="IPR052340">
    <property type="entry name" value="RNase_Y/CdgJ"/>
</dbReference>
<dbReference type="AlphaFoldDB" id="A0A3B1BEV2"/>
<dbReference type="PANTHER" id="PTHR33525:SF3">
    <property type="entry name" value="RIBONUCLEASE Y"/>
    <property type="match status" value="1"/>
</dbReference>
<feature type="domain" description="Cyclic nucleotide-binding" evidence="1">
    <location>
        <begin position="25"/>
        <end position="115"/>
    </location>
</feature>
<reference evidence="3" key="1">
    <citation type="submission" date="2018-06" db="EMBL/GenBank/DDBJ databases">
        <authorList>
            <person name="Zhirakovskaya E."/>
        </authorList>
    </citation>
    <scope>NUCLEOTIDE SEQUENCE</scope>
</reference>
<evidence type="ECO:0008006" key="4">
    <source>
        <dbReference type="Google" id="ProtNLM"/>
    </source>
</evidence>
<dbReference type="InterPro" id="IPR000595">
    <property type="entry name" value="cNMP-bd_dom"/>
</dbReference>
<dbReference type="SUPFAM" id="SSF109604">
    <property type="entry name" value="HD-domain/PDEase-like"/>
    <property type="match status" value="1"/>
</dbReference>